<dbReference type="STRING" id="303698.A0A1V6SPX2"/>
<dbReference type="OrthoDB" id="2014201at2759"/>
<dbReference type="Gene3D" id="3.90.550.10">
    <property type="entry name" value="Spore Coat Polysaccharide Biosynthesis Protein SpsA, Chain A"/>
    <property type="match status" value="1"/>
</dbReference>
<keyword evidence="1" id="KW-0472">Membrane</keyword>
<dbReference type="EMBL" id="MLKD01000025">
    <property type="protein sequence ID" value="OQE16102.1"/>
    <property type="molecule type" value="Genomic_DNA"/>
</dbReference>
<reference evidence="3" key="1">
    <citation type="journal article" date="2017" name="Nat. Microbiol.">
        <title>Global analysis of biosynthetic gene clusters reveals vast potential of secondary metabolite production in Penicillium species.</title>
        <authorList>
            <person name="Nielsen J.C."/>
            <person name="Grijseels S."/>
            <person name="Prigent S."/>
            <person name="Ji B."/>
            <person name="Dainat J."/>
            <person name="Nielsen K.F."/>
            <person name="Frisvad J.C."/>
            <person name="Workman M."/>
            <person name="Nielsen J."/>
        </authorList>
    </citation>
    <scope>NUCLEOTIDE SEQUENCE [LARGE SCALE GENOMIC DNA]</scope>
    <source>
        <strain evidence="3">IBT 24891</strain>
    </source>
</reference>
<feature type="transmembrane region" description="Helical" evidence="1">
    <location>
        <begin position="39"/>
        <end position="56"/>
    </location>
</feature>
<keyword evidence="1" id="KW-0812">Transmembrane</keyword>
<organism evidence="2 3">
    <name type="scientific">Penicillium steckii</name>
    <dbReference type="NCBI Taxonomy" id="303698"/>
    <lineage>
        <taxon>Eukaryota</taxon>
        <taxon>Fungi</taxon>
        <taxon>Dikarya</taxon>
        <taxon>Ascomycota</taxon>
        <taxon>Pezizomycotina</taxon>
        <taxon>Eurotiomycetes</taxon>
        <taxon>Eurotiomycetidae</taxon>
        <taxon>Eurotiales</taxon>
        <taxon>Aspergillaceae</taxon>
        <taxon>Penicillium</taxon>
    </lineage>
</organism>
<accession>A0A1V6SPX2</accession>
<evidence type="ECO:0000313" key="3">
    <source>
        <dbReference type="Proteomes" id="UP000191285"/>
    </source>
</evidence>
<dbReference type="PANTHER" id="PTHR11183">
    <property type="entry name" value="GLYCOGENIN SUBFAMILY MEMBER"/>
    <property type="match status" value="1"/>
</dbReference>
<evidence type="ECO:0000256" key="1">
    <source>
        <dbReference type="SAM" id="Phobius"/>
    </source>
</evidence>
<keyword evidence="3" id="KW-1185">Reference proteome</keyword>
<keyword evidence="1" id="KW-1133">Transmembrane helix</keyword>
<dbReference type="AlphaFoldDB" id="A0A1V6SPX2"/>
<dbReference type="SUPFAM" id="SSF53448">
    <property type="entry name" value="Nucleotide-diphospho-sugar transferases"/>
    <property type="match status" value="1"/>
</dbReference>
<dbReference type="InterPro" id="IPR029044">
    <property type="entry name" value="Nucleotide-diphossugar_trans"/>
</dbReference>
<proteinExistence type="predicted"/>
<dbReference type="InterPro" id="IPR050587">
    <property type="entry name" value="GNT1/Glycosyltrans_8"/>
</dbReference>
<evidence type="ECO:0000313" key="2">
    <source>
        <dbReference type="EMBL" id="OQE16102.1"/>
    </source>
</evidence>
<comment type="caution">
    <text evidence="2">The sequence shown here is derived from an EMBL/GenBank/DDBJ whole genome shotgun (WGS) entry which is preliminary data.</text>
</comment>
<gene>
    <name evidence="2" type="ORF">PENSTE_c025G05374</name>
</gene>
<protein>
    <recommendedName>
        <fullName evidence="4">Glucose N-acetyltransferase 1</fullName>
    </recommendedName>
</protein>
<name>A0A1V6SPX2_9EURO</name>
<evidence type="ECO:0008006" key="4">
    <source>
        <dbReference type="Google" id="ProtNLM"/>
    </source>
</evidence>
<dbReference type="Proteomes" id="UP000191285">
    <property type="component" value="Unassembled WGS sequence"/>
</dbReference>
<sequence length="382" mass="44560">MANKNSAFPLRRGSDASEADFFDIPDESWPALAKRQLRYIRTWVILLVLLIFFLWPKPEKPLPQPNPHIHYEEVDWSRFAYTTYATSEAYLCNSIMIFEALKRHGSKAERVLFYPDEWDLIVEDDSDRISQLLLTAKDQYGVQMSPVKVEGIRKDTSQTGQASWDTSSAKLNAFGVIQYDRVIHLDSDMTVLRHMDELFFLPSTPVAMPRAYWLLPDTQTLSSQIVVIEPSYNEFMALKEATRTAVHGQMELKLNETRYDMEILNQRYGDSAMVIPHKEYGLITSEFRTKDHKNFLGIEKDWIPDKVMAESRFVHFSDSPLPKPWVMWPQEQLAELQPKCDNNPGTPEESGCRDRELWKEIYDHFRRKRKDVCRLLSYPAPV</sequence>